<evidence type="ECO:0000256" key="1">
    <source>
        <dbReference type="ARBA" id="ARBA00022490"/>
    </source>
</evidence>
<keyword evidence="2 3" id="KW-0819">tRNA processing</keyword>
<keyword evidence="1 3" id="KW-0963">Cytoplasm</keyword>
<comment type="similarity">
    <text evidence="3">Belongs to the CTU2/NCS2 family.</text>
</comment>
<dbReference type="GO" id="GO:0016779">
    <property type="term" value="F:nucleotidyltransferase activity"/>
    <property type="evidence" value="ECO:0007669"/>
    <property type="project" value="UniProtKB-UniRule"/>
</dbReference>
<dbReference type="InterPro" id="IPR014729">
    <property type="entry name" value="Rossmann-like_a/b/a_fold"/>
</dbReference>
<dbReference type="FunCoup" id="A0A6P7G9H3">
    <property type="interactions" value="1680"/>
</dbReference>
<dbReference type="GO" id="GO:0002143">
    <property type="term" value="P:tRNA wobble position uridine thiolation"/>
    <property type="evidence" value="ECO:0007669"/>
    <property type="project" value="TreeGrafter"/>
</dbReference>
<proteinExistence type="inferred from homology"/>
<sequence>MCSVGDDVYDNEADKLMPITKTSKIAEVCIKCRTEKPCIVLRSKDAYCQNCFLVGTVHKFKASLGKSRLIHPKDKILVWHQIGHPSTALLHFLRTGLDLNNQKKLRFEPIILFVDDQYHVSLDERRHLLENAKKEAQSFIFPLNLISFADYVTQPNRLSELICTENLQISEDDKNRLEQIIDGKPSKSNKNDIKVLLRRQMLIDCAKHFKCKFIFTPEISVDIASTLLSNISLGRGPHISIDTGFCDDRDDDVKILRPLRLYDMKELAFYNKINNLEPLTVRQLNVNPYSSVHDLMKKFVEDLQVNYPATVTTVLKTGDKLSIDKDWINNCNVCKGPLPVIEKQLTSQQSTNFSHLVSTEISNYSLSRQERYQNMVDKFDQMAAKNEDLCYACSNITQYLHKK</sequence>
<evidence type="ECO:0000256" key="3">
    <source>
        <dbReference type="HAMAP-Rule" id="MF_03054"/>
    </source>
</evidence>
<protein>
    <recommendedName>
        <fullName evidence="3">Cytoplasmic tRNA 2-thiolation protein 2</fullName>
    </recommendedName>
</protein>
<gene>
    <name evidence="6" type="primary">LOC114339337</name>
</gene>
<reference evidence="4" key="2">
    <citation type="submission" date="2025-05" db="UniProtKB">
        <authorList>
            <consortium name="EnsemblMetazoa"/>
        </authorList>
    </citation>
    <scope>IDENTIFICATION</scope>
</reference>
<dbReference type="OrthoDB" id="25129at2759"/>
<dbReference type="GO" id="GO:0032447">
    <property type="term" value="P:protein urmylation"/>
    <property type="evidence" value="ECO:0007669"/>
    <property type="project" value="UniProtKB-UniRule"/>
</dbReference>
<dbReference type="SUPFAM" id="SSF52402">
    <property type="entry name" value="Adenine nucleotide alpha hydrolases-like"/>
    <property type="match status" value="1"/>
</dbReference>
<dbReference type="EnsemblMetazoa" id="XM_050643745.1">
    <property type="protein sequence ID" value="XP_050499702.1"/>
    <property type="gene ID" value="LOC126880080"/>
</dbReference>
<dbReference type="PANTHER" id="PTHR20882:SF14">
    <property type="entry name" value="CYTOPLASMIC TRNA 2-THIOLATION PROTEIN 2"/>
    <property type="match status" value="1"/>
</dbReference>
<evidence type="ECO:0000313" key="6">
    <source>
        <dbReference type="RefSeq" id="XP_028145769.1"/>
    </source>
</evidence>
<comment type="function">
    <text evidence="3">Plays a central role in 2-thiolation of mcm(5)S(2)U at tRNA wobble positions of tRNA(Lys), tRNA(Glu) and tRNA(Gln). May act by forming a heterodimer with NCS6/CTU1 that ligates sulfur from thiocarboxylated URM1 onto the uridine of tRNAs at wobble position.</text>
</comment>
<comment type="subcellular location">
    <subcellularLocation>
        <location evidence="3">Cytoplasm</location>
    </subcellularLocation>
</comment>
<evidence type="ECO:0000256" key="2">
    <source>
        <dbReference type="ARBA" id="ARBA00022694"/>
    </source>
</evidence>
<dbReference type="Proteomes" id="UP001652700">
    <property type="component" value="Unplaced"/>
</dbReference>
<dbReference type="PANTHER" id="PTHR20882">
    <property type="entry name" value="CYTOPLASMIC TRNA 2-THIOLATION PROTEIN 2"/>
    <property type="match status" value="1"/>
</dbReference>
<keyword evidence="5" id="KW-1185">Reference proteome</keyword>
<dbReference type="InterPro" id="IPR019407">
    <property type="entry name" value="CTU2"/>
</dbReference>
<name>A0A6P7G9H3_DIAVI</name>
<dbReference type="GO" id="GO:0016783">
    <property type="term" value="F:sulfurtransferase activity"/>
    <property type="evidence" value="ECO:0007669"/>
    <property type="project" value="TreeGrafter"/>
</dbReference>
<dbReference type="Gene3D" id="3.40.50.620">
    <property type="entry name" value="HUPs"/>
    <property type="match status" value="1"/>
</dbReference>
<organism evidence="6">
    <name type="scientific">Diabrotica virgifera virgifera</name>
    <name type="common">western corn rootworm</name>
    <dbReference type="NCBI Taxonomy" id="50390"/>
    <lineage>
        <taxon>Eukaryota</taxon>
        <taxon>Metazoa</taxon>
        <taxon>Ecdysozoa</taxon>
        <taxon>Arthropoda</taxon>
        <taxon>Hexapoda</taxon>
        <taxon>Insecta</taxon>
        <taxon>Pterygota</taxon>
        <taxon>Neoptera</taxon>
        <taxon>Endopterygota</taxon>
        <taxon>Coleoptera</taxon>
        <taxon>Polyphaga</taxon>
        <taxon>Cucujiformia</taxon>
        <taxon>Chrysomeloidea</taxon>
        <taxon>Chrysomelidae</taxon>
        <taxon>Galerucinae</taxon>
        <taxon>Diabroticina</taxon>
        <taxon>Diabroticites</taxon>
        <taxon>Diabrotica</taxon>
    </lineage>
</organism>
<dbReference type="HAMAP" id="MF_03054">
    <property type="entry name" value="CTU2"/>
    <property type="match status" value="1"/>
</dbReference>
<comment type="pathway">
    <text evidence="3">tRNA modification; 5-methoxycarbonylmethyl-2-thiouridine-tRNA biosynthesis.</text>
</comment>
<reference evidence="6" key="1">
    <citation type="submission" date="2025-04" db="UniProtKB">
        <authorList>
            <consortium name="RefSeq"/>
        </authorList>
    </citation>
    <scope>IDENTIFICATION</scope>
    <source>
        <tissue evidence="6">Whole insect</tissue>
    </source>
</reference>
<dbReference type="GO" id="GO:0005829">
    <property type="term" value="C:cytosol"/>
    <property type="evidence" value="ECO:0007669"/>
    <property type="project" value="TreeGrafter"/>
</dbReference>
<dbReference type="InParanoid" id="A0A6P7G9H3"/>
<accession>A0A6P7G9H3</accession>
<evidence type="ECO:0000313" key="4">
    <source>
        <dbReference type="EnsemblMetazoa" id="XP_050499702.1"/>
    </source>
</evidence>
<dbReference type="UniPathway" id="UPA00988"/>
<dbReference type="GO" id="GO:0000049">
    <property type="term" value="F:tRNA binding"/>
    <property type="evidence" value="ECO:0007669"/>
    <property type="project" value="InterPro"/>
</dbReference>
<evidence type="ECO:0000313" key="5">
    <source>
        <dbReference type="Proteomes" id="UP001652700"/>
    </source>
</evidence>
<dbReference type="RefSeq" id="XP_028145769.1">
    <property type="nucleotide sequence ID" value="XM_028289968.1"/>
</dbReference>
<dbReference type="AlphaFoldDB" id="A0A6P7G9H3"/>
<dbReference type="Pfam" id="PF10288">
    <property type="entry name" value="CTU2"/>
    <property type="match status" value="1"/>
</dbReference>